<dbReference type="EMBL" id="JAUSTF010000001">
    <property type="protein sequence ID" value="MDQ0178600.1"/>
    <property type="molecule type" value="Genomic_DNA"/>
</dbReference>
<evidence type="ECO:0000313" key="3">
    <source>
        <dbReference type="EMBL" id="MDP9905660.1"/>
    </source>
</evidence>
<reference evidence="3 5" key="1">
    <citation type="submission" date="2023-07" db="EMBL/GenBank/DDBJ databases">
        <title>Sorghum-associated microbial communities from plants grown in Nebraska, USA.</title>
        <authorList>
            <person name="Schachtman D."/>
        </authorList>
    </citation>
    <scope>NUCLEOTIDE SEQUENCE</scope>
    <source>
        <strain evidence="3">DS1006</strain>
        <strain evidence="4 5">DS1016</strain>
    </source>
</reference>
<dbReference type="Proteomes" id="UP001242995">
    <property type="component" value="Unassembled WGS sequence"/>
</dbReference>
<dbReference type="Pfam" id="PF01590">
    <property type="entry name" value="GAF"/>
    <property type="match status" value="1"/>
</dbReference>
<dbReference type="EMBL" id="JAUSRG010000006">
    <property type="protein sequence ID" value="MDP9905660.1"/>
    <property type="molecule type" value="Genomic_DNA"/>
</dbReference>
<dbReference type="AlphaFoldDB" id="A0AAW8DD80"/>
<dbReference type="Pfam" id="PF13556">
    <property type="entry name" value="HTH_30"/>
    <property type="match status" value="1"/>
</dbReference>
<dbReference type="Gene3D" id="1.10.10.2840">
    <property type="entry name" value="PucR C-terminal helix-turn-helix domain"/>
    <property type="match status" value="1"/>
</dbReference>
<dbReference type="InterPro" id="IPR042070">
    <property type="entry name" value="PucR_C-HTH_sf"/>
</dbReference>
<dbReference type="Proteomes" id="UP001230951">
    <property type="component" value="Unassembled WGS sequence"/>
</dbReference>
<name>A0AAW8DD80_9MICC</name>
<protein>
    <submittedName>
        <fullName evidence="3">Sugar diacid utilization regulator/GAF domain-containing protein</fullName>
    </submittedName>
</protein>
<dbReference type="SMART" id="SM00065">
    <property type="entry name" value="GAF"/>
    <property type="match status" value="1"/>
</dbReference>
<dbReference type="RefSeq" id="WP_306961819.1">
    <property type="nucleotide sequence ID" value="NZ_JAUSRG010000006.1"/>
</dbReference>
<feature type="domain" description="GAF" evidence="2">
    <location>
        <begin position="79"/>
        <end position="237"/>
    </location>
</feature>
<dbReference type="Pfam" id="PF17853">
    <property type="entry name" value="GGDEF_2"/>
    <property type="match status" value="1"/>
</dbReference>
<evidence type="ECO:0000313" key="4">
    <source>
        <dbReference type="EMBL" id="MDQ0178600.1"/>
    </source>
</evidence>
<dbReference type="InterPro" id="IPR051448">
    <property type="entry name" value="CdaR-like_regulators"/>
</dbReference>
<evidence type="ECO:0000313" key="6">
    <source>
        <dbReference type="Proteomes" id="UP001242995"/>
    </source>
</evidence>
<accession>A0AAW8DD80</accession>
<sequence length="666" mass="72832">MSSVGFDVPEKGSLSVCDSNHRKSMSLRTQLFNNYVVGNILGYTRWMTRDSQRAQGSLEVRRWLDSVRAITQTVVTAQPLSRVLDLIAETAAGLMGYEFCGVLLPDSSGQRLTIEGSSGLSQEYIDQVNADHPVLLNQSVESEAPSSKAFRTGSPVAIADIQAEPQFAPWGGVAREQGYRSMISVPLLDSRQGVIGTLNCYRRGTHDFGQQEIALLAVLADHAAIALTTSRLRSAEASRIDELVLLNRELHSQRDLLEKSEEIHQKLTDIALRGGGVPGIAVALSILIHRAVLIEDVQGAVIGRSDLDAVFPDDRTRTGIREEHSLSFVIFPVLLNESEVARIWTVTDSGPLTPIETRAVEHATVITSLEILRVRTAEEAQWRLQGEVLNDLLSGEPSALDTIHARAERLGHDLSVEHTMVGVSLSEVAQDDINVCLQQGLRRINAWASALKPRPLCAIHHDRIVVLLPTSLESPAVETTTTEKIRKMAASRRPRATATAVSRGPIRGLSMYPRAYRSAAGALNMLALAGRTDTSVTFDDLGLVGLLLQLDDSSQLLRYADRALGPVRSHDETRGTELLKTLRTYFSSGQINIDTARLLQVHPNTVAQRLRRIQTLTNKDLSRPDHAMDLAAALAIGDVADTNPMSAPAPIRKSAPIQERLIAERQ</sequence>
<evidence type="ECO:0000259" key="2">
    <source>
        <dbReference type="SMART" id="SM00065"/>
    </source>
</evidence>
<evidence type="ECO:0000313" key="5">
    <source>
        <dbReference type="Proteomes" id="UP001230951"/>
    </source>
</evidence>
<keyword evidence="5" id="KW-1185">Reference proteome</keyword>
<dbReference type="InterPro" id="IPR003018">
    <property type="entry name" value="GAF"/>
</dbReference>
<evidence type="ECO:0000256" key="1">
    <source>
        <dbReference type="ARBA" id="ARBA00006754"/>
    </source>
</evidence>
<dbReference type="SUPFAM" id="SSF55781">
    <property type="entry name" value="GAF domain-like"/>
    <property type="match status" value="1"/>
</dbReference>
<proteinExistence type="inferred from homology"/>
<comment type="caution">
    <text evidence="3">The sequence shown here is derived from an EMBL/GenBank/DDBJ whole genome shotgun (WGS) entry which is preliminary data.</text>
</comment>
<dbReference type="PANTHER" id="PTHR33744:SF1">
    <property type="entry name" value="DNA-BINDING TRANSCRIPTIONAL ACTIVATOR ADER"/>
    <property type="match status" value="1"/>
</dbReference>
<organism evidence="3 6">
    <name type="scientific">Arthrobacter bambusae</name>
    <dbReference type="NCBI Taxonomy" id="1338426"/>
    <lineage>
        <taxon>Bacteria</taxon>
        <taxon>Bacillati</taxon>
        <taxon>Actinomycetota</taxon>
        <taxon>Actinomycetes</taxon>
        <taxon>Micrococcales</taxon>
        <taxon>Micrococcaceae</taxon>
        <taxon>Arthrobacter</taxon>
    </lineage>
</organism>
<comment type="similarity">
    <text evidence="1">Belongs to the CdaR family.</text>
</comment>
<dbReference type="InterPro" id="IPR029016">
    <property type="entry name" value="GAF-like_dom_sf"/>
</dbReference>
<dbReference type="PANTHER" id="PTHR33744">
    <property type="entry name" value="CARBOHYDRATE DIACID REGULATOR"/>
    <property type="match status" value="1"/>
</dbReference>
<gene>
    <name evidence="3" type="ORF">J2S90_002631</name>
    <name evidence="4" type="ORF">J2S93_000007</name>
</gene>
<dbReference type="InterPro" id="IPR041522">
    <property type="entry name" value="CdaR_GGDEF"/>
</dbReference>
<dbReference type="Gene3D" id="3.30.450.40">
    <property type="match status" value="1"/>
</dbReference>
<dbReference type="InterPro" id="IPR025736">
    <property type="entry name" value="PucR_C-HTH_dom"/>
</dbReference>